<dbReference type="EMBL" id="JHEG02000058">
    <property type="protein sequence ID" value="KIE09393.1"/>
    <property type="molecule type" value="Genomic_DNA"/>
</dbReference>
<dbReference type="OrthoDB" id="5487146at2"/>
<dbReference type="RefSeq" id="WP_038081431.1">
    <property type="nucleotide sequence ID" value="NZ_JHEG04000001.1"/>
</dbReference>
<feature type="domain" description="ARG and Rhodanese-Phosphatase-superfamily-associated" evidence="1">
    <location>
        <begin position="11"/>
        <end position="291"/>
    </location>
</feature>
<name>A0A0C1R0M1_9CYAN</name>
<proteinExistence type="predicted"/>
<keyword evidence="4" id="KW-1185">Reference proteome</keyword>
<accession>A0A0C1R0M1</accession>
<dbReference type="STRING" id="1479485.DA73_0234185"/>
<evidence type="ECO:0000313" key="4">
    <source>
        <dbReference type="Proteomes" id="UP000029738"/>
    </source>
</evidence>
<dbReference type="AlphaFoldDB" id="A0A0C1R0M1"/>
<sequence length="394" mass="44385">MAKKTNLIANISLKGLDIAPSQVWGSVRLVPLLRRQVHGDLRLLRRNYDEDLTAVSLKGQMIEPGMKYFSYVPHGLVMSWTNDGSPVAAYGGQMANSDGKRMDCGCVSVRLMHRMAKREGNNQLRFLPLHLAMEGFLSMFFSGPDIAWSEYSKYALSYGLGCRYETSVNGRDIAGLEEALRVFEIHEKQVGVLVFVAEALASAFVVPTPQDYRLLHTSLLEDFYGELLYEYGLLYDTTFPMDVSVEESKVNSLADLRQAIQTMRSDWASFQGFMASGLLGRGVTSKRVYSAGPFSLQRFISDLNPKEENHIGEAIARDSGELEYLKTYRLSAAQTRRVYLLSVLAKHNWNVDATAAALNHTREEFVYRLEKAGFGYLLNQQVRDAARKKARKMK</sequence>
<evidence type="ECO:0000313" key="3">
    <source>
        <dbReference type="EMBL" id="KIE09393.1"/>
    </source>
</evidence>
<protein>
    <recommendedName>
        <fullName evidence="1">ARG and Rhodanese-Phosphatase-superfamily-associated domain-containing protein</fullName>
    </recommendedName>
</protein>
<evidence type="ECO:0000313" key="2">
    <source>
        <dbReference type="EMBL" id="KAF3884829.1"/>
    </source>
</evidence>
<dbReference type="EMBL" id="JHEG04000001">
    <property type="protein sequence ID" value="KAF3884829.1"/>
    <property type="molecule type" value="Genomic_DNA"/>
</dbReference>
<comment type="caution">
    <text evidence="3">The sequence shown here is derived from an EMBL/GenBank/DDBJ whole genome shotgun (WGS) entry which is preliminary data.</text>
</comment>
<evidence type="ECO:0000259" key="1">
    <source>
        <dbReference type="Pfam" id="PF22549"/>
    </source>
</evidence>
<reference evidence="3" key="1">
    <citation type="journal article" date="2015" name="Genome Announc.">
        <title>Draft Genome Sequence of Tolypothrix boutellei Strain VB521301.</title>
        <authorList>
            <person name="Chandrababunaidu M.M."/>
            <person name="Singh D."/>
            <person name="Sen D."/>
            <person name="Bhan S."/>
            <person name="Das S."/>
            <person name="Gupta A."/>
            <person name="Adhikary S.P."/>
            <person name="Tripathy S."/>
        </authorList>
    </citation>
    <scope>NUCLEOTIDE SEQUENCE</scope>
    <source>
        <strain evidence="3">VB521301</strain>
    </source>
</reference>
<dbReference type="Pfam" id="PF22549">
    <property type="entry name" value="ARPP-2"/>
    <property type="match status" value="1"/>
</dbReference>
<organism evidence="3">
    <name type="scientific">Tolypothrix bouteillei VB521301</name>
    <dbReference type="NCBI Taxonomy" id="1479485"/>
    <lineage>
        <taxon>Bacteria</taxon>
        <taxon>Bacillati</taxon>
        <taxon>Cyanobacteriota</taxon>
        <taxon>Cyanophyceae</taxon>
        <taxon>Nostocales</taxon>
        <taxon>Tolypothrichaceae</taxon>
        <taxon>Tolypothrix</taxon>
    </lineage>
</organism>
<dbReference type="Gene3D" id="1.10.10.60">
    <property type="entry name" value="Homeodomain-like"/>
    <property type="match status" value="1"/>
</dbReference>
<dbReference type="InterPro" id="IPR054346">
    <property type="entry name" value="ARPP-2"/>
</dbReference>
<dbReference type="InterPro" id="IPR009057">
    <property type="entry name" value="Homeodomain-like_sf"/>
</dbReference>
<gene>
    <name evidence="3" type="ORF">DA73_0234185</name>
    <name evidence="2" type="ORF">DA73_0400004715</name>
</gene>
<dbReference type="Proteomes" id="UP000029738">
    <property type="component" value="Unassembled WGS sequence"/>
</dbReference>
<dbReference type="SUPFAM" id="SSF46689">
    <property type="entry name" value="Homeodomain-like"/>
    <property type="match status" value="1"/>
</dbReference>
<reference evidence="2" key="2">
    <citation type="submission" date="2019-11" db="EMBL/GenBank/DDBJ databases">
        <title>Improved Assembly of Tolypothrix boutellei genome.</title>
        <authorList>
            <person name="Sarangi A.N."/>
            <person name="Mukherjee M."/>
            <person name="Ghosh S."/>
            <person name="Singh D."/>
            <person name="Das A."/>
            <person name="Kant S."/>
            <person name="Prusty A."/>
            <person name="Tripathy S."/>
        </authorList>
    </citation>
    <scope>NUCLEOTIDE SEQUENCE</scope>
    <source>
        <strain evidence="2">VB521301</strain>
    </source>
</reference>